<reference evidence="1" key="1">
    <citation type="journal article" date="2021" name="Proc. Natl. Acad. Sci. U.S.A.">
        <title>A Catalog of Tens of Thousands of Viruses from Human Metagenomes Reveals Hidden Associations with Chronic Diseases.</title>
        <authorList>
            <person name="Tisza M.J."/>
            <person name="Buck C.B."/>
        </authorList>
    </citation>
    <scope>NUCLEOTIDE SEQUENCE</scope>
    <source>
        <strain evidence="1">Ctdsp2</strain>
    </source>
</reference>
<dbReference type="EMBL" id="BK015085">
    <property type="protein sequence ID" value="DAD90397.1"/>
    <property type="molecule type" value="Genomic_DNA"/>
</dbReference>
<evidence type="ECO:0000313" key="1">
    <source>
        <dbReference type="EMBL" id="DAD90397.1"/>
    </source>
</evidence>
<accession>A0A8S5N6K3</accession>
<proteinExistence type="predicted"/>
<protein>
    <submittedName>
        <fullName evidence="1">Uncharacterized protein</fullName>
    </submittedName>
</protein>
<organism evidence="1">
    <name type="scientific">Myoviridae sp. ctdsp2</name>
    <dbReference type="NCBI Taxonomy" id="2826672"/>
    <lineage>
        <taxon>Viruses</taxon>
        <taxon>Duplodnaviria</taxon>
        <taxon>Heunggongvirae</taxon>
        <taxon>Uroviricota</taxon>
        <taxon>Caudoviricetes</taxon>
    </lineage>
</organism>
<name>A0A8S5N6K3_9CAUD</name>
<sequence>MAKRNLKLDTPDNIRKALAKVANMTYKGEIDTKTANSITATCNVILSGIRVDDQEKKIAELERILNEDD</sequence>